<dbReference type="Pfam" id="PF12697">
    <property type="entry name" value="Abhydrolase_6"/>
    <property type="match status" value="1"/>
</dbReference>
<evidence type="ECO:0000313" key="2">
    <source>
        <dbReference type="EMBL" id="KAK8058564.1"/>
    </source>
</evidence>
<sequence length="235" mass="25290">MGAPSILIIRGASALPKFYQPVVDAVTKYGIDIQALHLPSVGLESREAKPGPPPTLQDDSVFIARHVASLADAGHDVTLVTHSYGGAPATESVRGLSKASRQEQGLDGGIVRIAYTTSLIPALGQPPCLTKLAERSFTEFPLEKGKLWAGRLVKHSGASCASPLTYSGYKDVPVSYLFCEGDHTIPPFIQQNGIDMIERETGKKVDITRIDSDHCPPLSHPELVIDWIVKLAETK</sequence>
<organism evidence="2 3">
    <name type="scientific">Apiospora phragmitis</name>
    <dbReference type="NCBI Taxonomy" id="2905665"/>
    <lineage>
        <taxon>Eukaryota</taxon>
        <taxon>Fungi</taxon>
        <taxon>Dikarya</taxon>
        <taxon>Ascomycota</taxon>
        <taxon>Pezizomycotina</taxon>
        <taxon>Sordariomycetes</taxon>
        <taxon>Xylariomycetidae</taxon>
        <taxon>Amphisphaeriales</taxon>
        <taxon>Apiosporaceae</taxon>
        <taxon>Apiospora</taxon>
    </lineage>
</organism>
<dbReference type="PANTHER" id="PTHR37017:SF13">
    <property type="entry name" value="AB HYDROLASE-1 DOMAIN-CONTAINING PROTEIN"/>
    <property type="match status" value="1"/>
</dbReference>
<dbReference type="InterPro" id="IPR000073">
    <property type="entry name" value="AB_hydrolase_1"/>
</dbReference>
<protein>
    <submittedName>
        <fullName evidence="2">Alpha/beta-hydrolase</fullName>
    </submittedName>
</protein>
<dbReference type="SUPFAM" id="SSF53474">
    <property type="entry name" value="alpha/beta-Hydrolases"/>
    <property type="match status" value="1"/>
</dbReference>
<feature type="domain" description="AB hydrolase-1" evidence="1">
    <location>
        <begin position="37"/>
        <end position="226"/>
    </location>
</feature>
<comment type="caution">
    <text evidence="2">The sequence shown here is derived from an EMBL/GenBank/DDBJ whole genome shotgun (WGS) entry which is preliminary data.</text>
</comment>
<dbReference type="Proteomes" id="UP001480595">
    <property type="component" value="Unassembled WGS sequence"/>
</dbReference>
<reference evidence="2 3" key="1">
    <citation type="submission" date="2023-01" db="EMBL/GenBank/DDBJ databases">
        <title>Analysis of 21 Apiospora genomes using comparative genomics revels a genus with tremendous synthesis potential of carbohydrate active enzymes and secondary metabolites.</title>
        <authorList>
            <person name="Sorensen T."/>
        </authorList>
    </citation>
    <scope>NUCLEOTIDE SEQUENCE [LARGE SCALE GENOMIC DNA]</scope>
    <source>
        <strain evidence="2 3">CBS 135458</strain>
    </source>
</reference>
<evidence type="ECO:0000313" key="3">
    <source>
        <dbReference type="Proteomes" id="UP001480595"/>
    </source>
</evidence>
<evidence type="ECO:0000259" key="1">
    <source>
        <dbReference type="Pfam" id="PF12697"/>
    </source>
</evidence>
<dbReference type="GeneID" id="92093484"/>
<gene>
    <name evidence="2" type="ORF">PG994_009012</name>
</gene>
<dbReference type="InterPro" id="IPR052897">
    <property type="entry name" value="Sec-Metab_Biosynth_Hydrolase"/>
</dbReference>
<dbReference type="RefSeq" id="XP_066714010.1">
    <property type="nucleotide sequence ID" value="XM_066860421.1"/>
</dbReference>
<name>A0ABR1UL22_9PEZI</name>
<keyword evidence="3" id="KW-1185">Reference proteome</keyword>
<accession>A0ABR1UL22</accession>
<proteinExistence type="predicted"/>
<dbReference type="InterPro" id="IPR029058">
    <property type="entry name" value="AB_hydrolase_fold"/>
</dbReference>
<dbReference type="Gene3D" id="3.40.50.1820">
    <property type="entry name" value="alpha/beta hydrolase"/>
    <property type="match status" value="1"/>
</dbReference>
<dbReference type="EMBL" id="JAQQWL010000009">
    <property type="protein sequence ID" value="KAK8058564.1"/>
    <property type="molecule type" value="Genomic_DNA"/>
</dbReference>
<dbReference type="PANTHER" id="PTHR37017">
    <property type="entry name" value="AB HYDROLASE-1 DOMAIN-CONTAINING PROTEIN-RELATED"/>
    <property type="match status" value="1"/>
</dbReference>